<dbReference type="Pfam" id="PF06277">
    <property type="entry name" value="EutA"/>
    <property type="match status" value="1"/>
</dbReference>
<dbReference type="InterPro" id="IPR009377">
    <property type="entry name" value="EutA"/>
</dbReference>
<evidence type="ECO:0000313" key="2">
    <source>
        <dbReference type="Proteomes" id="UP001227964"/>
    </source>
</evidence>
<proteinExistence type="predicted"/>
<organism evidence="1 2">
    <name type="scientific">Marinobacter azerbaijanicus</name>
    <dbReference type="NCBI Taxonomy" id="3050455"/>
    <lineage>
        <taxon>Bacteria</taxon>
        <taxon>Pseudomonadati</taxon>
        <taxon>Pseudomonadota</taxon>
        <taxon>Gammaproteobacteria</taxon>
        <taxon>Pseudomonadales</taxon>
        <taxon>Marinobacteraceae</taxon>
        <taxon>Marinobacter</taxon>
    </lineage>
</organism>
<accession>A0ABT7IGH9</accession>
<dbReference type="PIRSF" id="PIRSF012293">
    <property type="entry name" value="EutA"/>
    <property type="match status" value="1"/>
</dbReference>
<protein>
    <submittedName>
        <fullName evidence="1">Ethanolamine ammonia-lyase reactivating factor EutA</fullName>
    </submittedName>
</protein>
<dbReference type="EMBL" id="JASSVS010000012">
    <property type="protein sequence ID" value="MDL0433271.1"/>
    <property type="molecule type" value="Genomic_DNA"/>
</dbReference>
<reference evidence="1 2" key="1">
    <citation type="submission" date="2023-06" db="EMBL/GenBank/DDBJ databases">
        <title>Marinobacter azerbaijanicus a moderately halophilic, isolated from Urmia Lake in Azerbaijan region of Iran.</title>
        <authorList>
            <person name="Sanchez-Porro C."/>
            <person name="Aghdam E.M."/>
            <person name="Saheb S.M."/>
            <person name="Tarhriz V."/>
            <person name="Kazemi E."/>
            <person name="Ammozegar M.A."/>
            <person name="Ventosa A."/>
            <person name="Hejazi M.S."/>
        </authorList>
    </citation>
    <scope>NUCLEOTIDE SEQUENCE [LARGE SCALE GENOMIC DNA]</scope>
    <source>
        <strain evidence="1 2">TBZ242</strain>
    </source>
</reference>
<dbReference type="Proteomes" id="UP001227964">
    <property type="component" value="Unassembled WGS sequence"/>
</dbReference>
<name>A0ABT7IGH9_9GAMM</name>
<sequence>MLQLHGDHQHGHSHMHEEDKAELANFIWRQETVELNTVGIDIGSSTSHLLFATVRLQRRSQGLSSRFVVTHREVVWRSPIMLTPFLSDGNIDADKLEAFIRNSYESAGIARSDIDSGAVILTGEAIKRHNARAIDELFAEEAGKFVCATAGHKLECTLAAHGSGAAKLSKDRNECVLHVDIGGGTTKLSLINKGEVLGVCAFAVGGRLLAQDDEGAWTRVDDSVRLVAEELGIATDPESMANESNRKKIVTRLAEVAVDFISGKSLDRLGMSLQLTETLPRPMQPTALTFSGGVSEYILGRETKEYGDIAKMLSTELCRILPERLNLPMLDPGHGIRATVIGASQFTVQVSGKTIFLAGDSVLPVHNVPVVSVDLEFKGEIDSTSVAETIRAGMKKMDLNHDNQMALAFTWKGDPEYSRLAAVSEGILRAVAPGGKRGAPLLLMIDGDVARTLGHLLKHEFGLESSLVSVDGVKLQELDFVDVGEFLDPPGVVPVVIKSLLFS</sequence>
<evidence type="ECO:0000313" key="1">
    <source>
        <dbReference type="EMBL" id="MDL0433271.1"/>
    </source>
</evidence>
<dbReference type="RefSeq" id="WP_150995256.1">
    <property type="nucleotide sequence ID" value="NZ_JASSVS010000012.1"/>
</dbReference>
<dbReference type="SUPFAM" id="SSF53067">
    <property type="entry name" value="Actin-like ATPase domain"/>
    <property type="match status" value="1"/>
</dbReference>
<comment type="caution">
    <text evidence="1">The sequence shown here is derived from an EMBL/GenBank/DDBJ whole genome shotgun (WGS) entry which is preliminary data.</text>
</comment>
<keyword evidence="2" id="KW-1185">Reference proteome</keyword>
<gene>
    <name evidence="1" type="ORF">QPM17_19195</name>
</gene>
<dbReference type="Gene3D" id="3.30.420.40">
    <property type="match status" value="1"/>
</dbReference>
<dbReference type="InterPro" id="IPR043129">
    <property type="entry name" value="ATPase_NBD"/>
</dbReference>